<dbReference type="Pfam" id="PF00534">
    <property type="entry name" value="Glycos_transf_1"/>
    <property type="match status" value="1"/>
</dbReference>
<keyword evidence="3" id="KW-1185">Reference proteome</keyword>
<dbReference type="RefSeq" id="WP_186846045.1">
    <property type="nucleotide sequence ID" value="NZ_JACOME010000002.1"/>
</dbReference>
<dbReference type="CDD" id="cd03801">
    <property type="entry name" value="GT4_PimA-like"/>
    <property type="match status" value="1"/>
</dbReference>
<dbReference type="SUPFAM" id="SSF53756">
    <property type="entry name" value="UDP-Glycosyltransferase/glycogen phosphorylase"/>
    <property type="match status" value="1"/>
</dbReference>
<feature type="domain" description="Glycosyl transferase family 1" evidence="1">
    <location>
        <begin position="208"/>
        <end position="363"/>
    </location>
</feature>
<dbReference type="Proteomes" id="UP000607435">
    <property type="component" value="Unassembled WGS sequence"/>
</dbReference>
<dbReference type="EMBL" id="JACOME010000002">
    <property type="protein sequence ID" value="MBC3846947.1"/>
    <property type="molecule type" value="Genomic_DNA"/>
</dbReference>
<evidence type="ECO:0000259" key="1">
    <source>
        <dbReference type="Pfam" id="PF00534"/>
    </source>
</evidence>
<evidence type="ECO:0000313" key="3">
    <source>
        <dbReference type="Proteomes" id="UP000607435"/>
    </source>
</evidence>
<comment type="caution">
    <text evidence="2">The sequence shown here is derived from an EMBL/GenBank/DDBJ whole genome shotgun (WGS) entry which is preliminary data.</text>
</comment>
<reference evidence="2 3" key="1">
    <citation type="submission" date="2020-08" db="EMBL/GenBank/DDBJ databases">
        <title>Winogradskyella ouciana sp. nov., isolated from the hadal seawater of the Mariana Trench.</title>
        <authorList>
            <person name="He X."/>
        </authorList>
    </citation>
    <scope>NUCLEOTIDE SEQUENCE [LARGE SCALE GENOMIC DNA]</scope>
    <source>
        <strain evidence="2 3">KCTC 22026</strain>
    </source>
</reference>
<gene>
    <name evidence="2" type="ORF">H6H04_11195</name>
</gene>
<dbReference type="InterPro" id="IPR050194">
    <property type="entry name" value="Glycosyltransferase_grp1"/>
</dbReference>
<dbReference type="Gene3D" id="3.40.50.2000">
    <property type="entry name" value="Glycogen Phosphorylase B"/>
    <property type="match status" value="1"/>
</dbReference>
<name>A0ABR6Y2I6_9FLAO</name>
<dbReference type="PANTHER" id="PTHR45947">
    <property type="entry name" value="SULFOQUINOVOSYL TRANSFERASE SQD2"/>
    <property type="match status" value="1"/>
</dbReference>
<evidence type="ECO:0000313" key="2">
    <source>
        <dbReference type="EMBL" id="MBC3846947.1"/>
    </source>
</evidence>
<proteinExistence type="predicted"/>
<organism evidence="2 3">
    <name type="scientific">Winogradskyella echinorum</name>
    <dbReference type="NCBI Taxonomy" id="538189"/>
    <lineage>
        <taxon>Bacteria</taxon>
        <taxon>Pseudomonadati</taxon>
        <taxon>Bacteroidota</taxon>
        <taxon>Flavobacteriia</taxon>
        <taxon>Flavobacteriales</taxon>
        <taxon>Flavobacteriaceae</taxon>
        <taxon>Winogradskyella</taxon>
    </lineage>
</organism>
<protein>
    <submittedName>
        <fullName evidence="2">Glycosyltransferase family 4 protein</fullName>
    </submittedName>
</protein>
<accession>A0ABR6Y2I6</accession>
<dbReference type="InterPro" id="IPR001296">
    <property type="entry name" value="Glyco_trans_1"/>
</dbReference>
<sequence length="390" mass="45055">MNYSQKKILILGPIGDFGGRELEAGFIANTLSNIADVKILSTSFCPKSSQVFDFVKKNQVYHIPNIIYNKSLFYRGLAYLSYLKSGRKKSKFQYVNNSISKKLNIRKCIIRALKEIVITSDIIFICAQVSSNYIKEVIDFARSNNKKIVFRTTNLIDGIDFLNSNWLDKVDLFIHHSESNAKRLNYLDKHNYVIIDQCAFNEEEYLKIKVKKSAKTFLTVSRIVPQKNIDILIDVFKLRENANLNLIIIGEGEILEELKIRAKKSPNIIFLGFIPNDQLNYYFEQYDCFIVSHYHNETGPLTGIEAMASGLIIASAKTGAMPDRLPDNNFFFENNVKDLSLVINKIKELKQEEIKSISKYNRTRYLEKYKIELIQSQYKNVIFKLLNQTS</sequence>
<dbReference type="PANTHER" id="PTHR45947:SF3">
    <property type="entry name" value="SULFOQUINOVOSYL TRANSFERASE SQD2"/>
    <property type="match status" value="1"/>
</dbReference>